<feature type="domain" description="Flagellar motor switch protein FliN-like C-terminal" evidence="14">
    <location>
        <begin position="253"/>
        <end position="321"/>
    </location>
</feature>
<dbReference type="InterPro" id="IPR001543">
    <property type="entry name" value="FliN-like_C"/>
</dbReference>
<comment type="subcellular location">
    <subcellularLocation>
        <location evidence="1">Bacterial flagellum basal body</location>
    </subcellularLocation>
    <subcellularLocation>
        <location evidence="2">Cell inner membrane</location>
        <topology evidence="2">Peripheral membrane protein</topology>
    </subcellularLocation>
</comment>
<gene>
    <name evidence="15" type="ORF">MBAV_000749</name>
</gene>
<comment type="function">
    <text evidence="11">FliM is one of three proteins (FliG, FliN, FliM) that forms the rotor-mounted switch complex (C ring), located at the base of the basal body. This complex interacts with the CheY and CheZ chemotaxis proteins, in addition to contacting components of the motor that determine the direction of flagellar rotation.</text>
</comment>
<dbReference type="GO" id="GO:0050918">
    <property type="term" value="P:positive chemotaxis"/>
    <property type="evidence" value="ECO:0007669"/>
    <property type="project" value="TreeGrafter"/>
</dbReference>
<keyword evidence="5" id="KW-1003">Cell membrane</keyword>
<keyword evidence="16" id="KW-1185">Reference proteome</keyword>
<dbReference type="GO" id="GO:0009425">
    <property type="term" value="C:bacterial-type flagellum basal body"/>
    <property type="evidence" value="ECO:0007669"/>
    <property type="project" value="UniProtKB-SubCell"/>
</dbReference>
<dbReference type="SUPFAM" id="SSF103039">
    <property type="entry name" value="CheC-like"/>
    <property type="match status" value="1"/>
</dbReference>
<keyword evidence="15" id="KW-0282">Flagellum</keyword>
<dbReference type="Proteomes" id="UP000033423">
    <property type="component" value="Unassembled WGS sequence"/>
</dbReference>
<dbReference type="Gene3D" id="2.30.330.10">
    <property type="entry name" value="SpoA-like"/>
    <property type="match status" value="1"/>
</dbReference>
<keyword evidence="15" id="KW-0966">Cell projection</keyword>
<keyword evidence="8" id="KW-0283">Flagellar rotation</keyword>
<dbReference type="Pfam" id="PF02154">
    <property type="entry name" value="FliM"/>
    <property type="match status" value="1"/>
</dbReference>
<comment type="similarity">
    <text evidence="3">Belongs to the FliM family.</text>
</comment>
<comment type="caution">
    <text evidence="15">The sequence shown here is derived from an EMBL/GenBank/DDBJ whole genome shotgun (WGS) entry which is preliminary data.</text>
</comment>
<evidence type="ECO:0000256" key="8">
    <source>
        <dbReference type="ARBA" id="ARBA00022779"/>
    </source>
</evidence>
<organism evidence="15 16">
    <name type="scientific">Candidatus Magnetobacterium bavaricum</name>
    <dbReference type="NCBI Taxonomy" id="29290"/>
    <lineage>
        <taxon>Bacteria</taxon>
        <taxon>Pseudomonadati</taxon>
        <taxon>Nitrospirota</taxon>
        <taxon>Thermodesulfovibrionia</taxon>
        <taxon>Thermodesulfovibrionales</taxon>
        <taxon>Candidatus Magnetobacteriaceae</taxon>
        <taxon>Candidatus Magnetobacterium</taxon>
    </lineage>
</organism>
<evidence type="ECO:0000256" key="10">
    <source>
        <dbReference type="ARBA" id="ARBA00023143"/>
    </source>
</evidence>
<dbReference type="NCBIfam" id="TIGR01397">
    <property type="entry name" value="fliM_switch"/>
    <property type="match status" value="1"/>
</dbReference>
<accession>A0A0F3H298</accession>
<evidence type="ECO:0000313" key="15">
    <source>
        <dbReference type="EMBL" id="KJU87063.1"/>
    </source>
</evidence>
<evidence type="ECO:0000256" key="12">
    <source>
        <dbReference type="NCBIfam" id="TIGR01397"/>
    </source>
</evidence>
<dbReference type="InterPro" id="IPR001689">
    <property type="entry name" value="Flag_FliM"/>
</dbReference>
<evidence type="ECO:0000313" key="16">
    <source>
        <dbReference type="Proteomes" id="UP000033423"/>
    </source>
</evidence>
<keyword evidence="13" id="KW-0812">Transmembrane</keyword>
<dbReference type="GO" id="GO:0005886">
    <property type="term" value="C:plasma membrane"/>
    <property type="evidence" value="ECO:0007669"/>
    <property type="project" value="UniProtKB-SubCell"/>
</dbReference>
<evidence type="ECO:0000259" key="14">
    <source>
        <dbReference type="Pfam" id="PF01052"/>
    </source>
</evidence>
<evidence type="ECO:0000256" key="11">
    <source>
        <dbReference type="ARBA" id="ARBA00025044"/>
    </source>
</evidence>
<evidence type="ECO:0000256" key="4">
    <source>
        <dbReference type="ARBA" id="ARBA00021898"/>
    </source>
</evidence>
<dbReference type="PANTHER" id="PTHR30034:SF3">
    <property type="entry name" value="FLAGELLAR MOTOR SWITCH PROTEIN FLIM"/>
    <property type="match status" value="1"/>
</dbReference>
<dbReference type="EMBL" id="LACI01000337">
    <property type="protein sequence ID" value="KJU87063.1"/>
    <property type="molecule type" value="Genomic_DNA"/>
</dbReference>
<evidence type="ECO:0000256" key="6">
    <source>
        <dbReference type="ARBA" id="ARBA00022500"/>
    </source>
</evidence>
<protein>
    <recommendedName>
        <fullName evidence="4 12">Flagellar motor switch protein FliM</fullName>
    </recommendedName>
</protein>
<dbReference type="GO" id="GO:0071978">
    <property type="term" value="P:bacterial-type flagellum-dependent swarming motility"/>
    <property type="evidence" value="ECO:0007669"/>
    <property type="project" value="TreeGrafter"/>
</dbReference>
<dbReference type="Gene3D" id="3.40.1550.10">
    <property type="entry name" value="CheC-like"/>
    <property type="match status" value="1"/>
</dbReference>
<dbReference type="Pfam" id="PF01052">
    <property type="entry name" value="FliMN_C"/>
    <property type="match status" value="1"/>
</dbReference>
<dbReference type="PANTHER" id="PTHR30034">
    <property type="entry name" value="FLAGELLAR MOTOR SWITCH PROTEIN FLIM"/>
    <property type="match status" value="1"/>
</dbReference>
<keyword evidence="9 13" id="KW-0472">Membrane</keyword>
<dbReference type="InterPro" id="IPR028976">
    <property type="entry name" value="CheC-like_sf"/>
</dbReference>
<feature type="transmembrane region" description="Helical" evidence="13">
    <location>
        <begin position="112"/>
        <end position="130"/>
    </location>
</feature>
<dbReference type="SUPFAM" id="SSF101801">
    <property type="entry name" value="Surface presentation of antigens (SPOA)"/>
    <property type="match status" value="1"/>
</dbReference>
<sequence length="323" mass="36494">MNKILSQDEIDALLKGVQAGAIETEAGATDEIEAKIYDLTSQERIIRGRMPGLEIANERFARFFRNSISTIIMKFVDVNIHGVEMMKFSEFMKTLPLPSSINIFKMEPLKGYSLFVISAPAVFAFVEYFFGATTARNTKSEGRYFTPIEQRIIKKVVAMVLRDFALAWRGLANVQPEHVGSEMNPQFVTIVTPTEVIIKVEVHIEVEDFTGKMYFCIPYSIIEPVKEKLYSGIQAEKMETDQRWVNRLKDILFDSYVEVSVDLGNVELTVDDLLHMRPGDVINMGKSLTDELVFKVEGIPKFRCTTGVKKGTQAVKILGVINT</sequence>
<evidence type="ECO:0000256" key="3">
    <source>
        <dbReference type="ARBA" id="ARBA00011049"/>
    </source>
</evidence>
<evidence type="ECO:0000256" key="2">
    <source>
        <dbReference type="ARBA" id="ARBA00004417"/>
    </source>
</evidence>
<dbReference type="PRINTS" id="PR00955">
    <property type="entry name" value="FLGMOTORFLIM"/>
</dbReference>
<keyword evidence="10" id="KW-0975">Bacterial flagellum</keyword>
<keyword evidence="7" id="KW-0997">Cell inner membrane</keyword>
<proteinExistence type="inferred from homology"/>
<dbReference type="GO" id="GO:0003774">
    <property type="term" value="F:cytoskeletal motor activity"/>
    <property type="evidence" value="ECO:0007669"/>
    <property type="project" value="InterPro"/>
</dbReference>
<evidence type="ECO:0000256" key="5">
    <source>
        <dbReference type="ARBA" id="ARBA00022475"/>
    </source>
</evidence>
<keyword evidence="15" id="KW-0969">Cilium</keyword>
<reference evidence="15 16" key="1">
    <citation type="submission" date="2015-02" db="EMBL/GenBank/DDBJ databases">
        <title>Single-cell genomics of uncultivated deep-branching MTB reveals a conserved set of magnetosome genes.</title>
        <authorList>
            <person name="Kolinko S."/>
            <person name="Richter M."/>
            <person name="Glockner F.O."/>
            <person name="Brachmann A."/>
            <person name="Schuler D."/>
        </authorList>
    </citation>
    <scope>NUCLEOTIDE SEQUENCE [LARGE SCALE GENOMIC DNA]</scope>
    <source>
        <strain evidence="15">TM-1</strain>
    </source>
</reference>
<keyword evidence="6" id="KW-0145">Chemotaxis</keyword>
<evidence type="ECO:0000256" key="9">
    <source>
        <dbReference type="ARBA" id="ARBA00023136"/>
    </source>
</evidence>
<dbReference type="AlphaFoldDB" id="A0A0F3H298"/>
<keyword evidence="13" id="KW-1133">Transmembrane helix</keyword>
<evidence type="ECO:0000256" key="1">
    <source>
        <dbReference type="ARBA" id="ARBA00004117"/>
    </source>
</evidence>
<dbReference type="PATRIC" id="fig|29290.4.peg.986"/>
<evidence type="ECO:0000256" key="7">
    <source>
        <dbReference type="ARBA" id="ARBA00022519"/>
    </source>
</evidence>
<dbReference type="PIRSF" id="PIRSF002888">
    <property type="entry name" value="FliM"/>
    <property type="match status" value="1"/>
</dbReference>
<dbReference type="CDD" id="cd17908">
    <property type="entry name" value="FliM"/>
    <property type="match status" value="1"/>
</dbReference>
<name>A0A0F3H298_9BACT</name>
<dbReference type="InterPro" id="IPR036429">
    <property type="entry name" value="SpoA-like_sf"/>
</dbReference>
<evidence type="ECO:0000256" key="13">
    <source>
        <dbReference type="SAM" id="Phobius"/>
    </source>
</evidence>